<dbReference type="RefSeq" id="WP_378925662.1">
    <property type="nucleotide sequence ID" value="NZ_JBHLWQ010000003.1"/>
</dbReference>
<gene>
    <name evidence="1" type="ORF">ACFFIZ_00225</name>
</gene>
<evidence type="ECO:0000313" key="2">
    <source>
        <dbReference type="Proteomes" id="UP001589795"/>
    </source>
</evidence>
<evidence type="ECO:0000313" key="1">
    <source>
        <dbReference type="EMBL" id="MFC0198819.1"/>
    </source>
</evidence>
<dbReference type="EMBL" id="JBHLWQ010000003">
    <property type="protein sequence ID" value="MFC0198819.1"/>
    <property type="molecule type" value="Genomic_DNA"/>
</dbReference>
<sequence>MVVGTRVKYFEEAEVLTHVVGYLLVSDVSERRFNSKCGGRCTQGQDPRHIRCDRPLAAHENRDRCGPVPVPFRSRAHVRRPCFRRPRVISSPMQSVGAAGCRSR</sequence>
<reference evidence="1 2" key="1">
    <citation type="submission" date="2024-09" db="EMBL/GenBank/DDBJ databases">
        <authorList>
            <person name="Sun Q."/>
            <person name="Mori K."/>
        </authorList>
    </citation>
    <scope>NUCLEOTIDE SEQUENCE [LARGE SCALE GENOMIC DNA]</scope>
    <source>
        <strain evidence="1 2">CCM 7904</strain>
    </source>
</reference>
<proteinExistence type="predicted"/>
<comment type="caution">
    <text evidence="1">The sequence shown here is derived from an EMBL/GenBank/DDBJ whole genome shotgun (WGS) entry which is preliminary data.</text>
</comment>
<name>A0ABV6CDL2_9RHOB</name>
<dbReference type="Proteomes" id="UP001589795">
    <property type="component" value="Unassembled WGS sequence"/>
</dbReference>
<keyword evidence="2" id="KW-1185">Reference proteome</keyword>
<protein>
    <submittedName>
        <fullName evidence="1">Uncharacterized protein</fullName>
    </submittedName>
</protein>
<accession>A0ABV6CDL2</accession>
<organism evidence="1 2">
    <name type="scientific">Paracoccus rhizosphaerae</name>
    <dbReference type="NCBI Taxonomy" id="1133347"/>
    <lineage>
        <taxon>Bacteria</taxon>
        <taxon>Pseudomonadati</taxon>
        <taxon>Pseudomonadota</taxon>
        <taxon>Alphaproteobacteria</taxon>
        <taxon>Rhodobacterales</taxon>
        <taxon>Paracoccaceae</taxon>
        <taxon>Paracoccus</taxon>
    </lineage>
</organism>